<evidence type="ECO:0000313" key="9">
    <source>
        <dbReference type="EMBL" id="ATG31915.1"/>
    </source>
</evidence>
<dbReference type="InterPro" id="IPR001356">
    <property type="entry name" value="HD"/>
</dbReference>
<dbReference type="PROSITE" id="PS50071">
    <property type="entry name" value="HOMEOBOX_2"/>
    <property type="match status" value="1"/>
</dbReference>
<dbReference type="Gene3D" id="1.10.10.60">
    <property type="entry name" value="Homeodomain-like"/>
    <property type="match status" value="1"/>
</dbReference>
<comment type="subcellular location">
    <subcellularLocation>
        <location evidence="1 5 6">Nucleus</location>
    </subcellularLocation>
</comment>
<accession>A0A291FGL2</accession>
<feature type="compositionally biased region" description="Low complexity" evidence="7">
    <location>
        <begin position="76"/>
        <end position="92"/>
    </location>
</feature>
<dbReference type="PANTHER" id="PTHR24324">
    <property type="entry name" value="HOMEOBOX PROTEIN HHEX"/>
    <property type="match status" value="1"/>
</dbReference>
<dbReference type="GO" id="GO:0030154">
    <property type="term" value="P:cell differentiation"/>
    <property type="evidence" value="ECO:0007669"/>
    <property type="project" value="TreeGrafter"/>
</dbReference>
<dbReference type="GO" id="GO:0000978">
    <property type="term" value="F:RNA polymerase II cis-regulatory region sequence-specific DNA binding"/>
    <property type="evidence" value="ECO:0007669"/>
    <property type="project" value="TreeGrafter"/>
</dbReference>
<reference evidence="9" key="1">
    <citation type="submission" date="2017-05" db="EMBL/GenBank/DDBJ databases">
        <title>Orthogonal muscle fibers have different instructive roles in planarian regeneration along body axes.</title>
        <authorList>
            <person name="Scimone M.L."/>
            <person name="Cote L.E."/>
            <person name="Reddien P.W."/>
        </authorList>
    </citation>
    <scope>NUCLEOTIDE SEQUENCE</scope>
</reference>
<dbReference type="InterPro" id="IPR051000">
    <property type="entry name" value="Homeobox_DNA-bind_prot"/>
</dbReference>
<evidence type="ECO:0000256" key="6">
    <source>
        <dbReference type="RuleBase" id="RU000682"/>
    </source>
</evidence>
<feature type="region of interest" description="Disordered" evidence="7">
    <location>
        <begin position="34"/>
        <end position="98"/>
    </location>
</feature>
<protein>
    <submittedName>
        <fullName evidence="9">NK homeobox6-2</fullName>
    </submittedName>
</protein>
<evidence type="ECO:0000256" key="1">
    <source>
        <dbReference type="ARBA" id="ARBA00004123"/>
    </source>
</evidence>
<dbReference type="InterPro" id="IPR009057">
    <property type="entry name" value="Homeodomain-like_sf"/>
</dbReference>
<organism evidence="9">
    <name type="scientific">Schmidtea mediterranea</name>
    <name type="common">Freshwater planarian flatworm</name>
    <dbReference type="NCBI Taxonomy" id="79327"/>
    <lineage>
        <taxon>Eukaryota</taxon>
        <taxon>Metazoa</taxon>
        <taxon>Spiralia</taxon>
        <taxon>Lophotrochozoa</taxon>
        <taxon>Platyhelminthes</taxon>
        <taxon>Rhabditophora</taxon>
        <taxon>Seriata</taxon>
        <taxon>Tricladida</taxon>
        <taxon>Continenticola</taxon>
        <taxon>Geoplanoidea</taxon>
        <taxon>Dugesiidae</taxon>
        <taxon>Schmidtea</taxon>
    </lineage>
</organism>
<keyword evidence="3 5" id="KW-0371">Homeobox</keyword>
<keyword evidence="4 5" id="KW-0539">Nucleus</keyword>
<dbReference type="PANTHER" id="PTHR24324:SF5">
    <property type="entry name" value="HEMATOPOIETICALLY-EXPRESSED HOMEOBOX PROTEIN HHEX"/>
    <property type="match status" value="1"/>
</dbReference>
<dbReference type="EMBL" id="MF070480">
    <property type="protein sequence ID" value="ATG31915.1"/>
    <property type="molecule type" value="mRNA"/>
</dbReference>
<dbReference type="GO" id="GO:0006357">
    <property type="term" value="P:regulation of transcription by RNA polymerase II"/>
    <property type="evidence" value="ECO:0007669"/>
    <property type="project" value="TreeGrafter"/>
</dbReference>
<dbReference type="GO" id="GO:0005634">
    <property type="term" value="C:nucleus"/>
    <property type="evidence" value="ECO:0007669"/>
    <property type="project" value="UniProtKB-SubCell"/>
</dbReference>
<gene>
    <name evidence="9" type="primary">nkx6-2</name>
</gene>
<dbReference type="Pfam" id="PF00046">
    <property type="entry name" value="Homeodomain"/>
    <property type="match status" value="1"/>
</dbReference>
<evidence type="ECO:0000259" key="8">
    <source>
        <dbReference type="PROSITE" id="PS50071"/>
    </source>
</evidence>
<evidence type="ECO:0000256" key="4">
    <source>
        <dbReference type="ARBA" id="ARBA00023242"/>
    </source>
</evidence>
<proteinExistence type="evidence at transcript level"/>
<evidence type="ECO:0000256" key="2">
    <source>
        <dbReference type="ARBA" id="ARBA00023125"/>
    </source>
</evidence>
<keyword evidence="2 5" id="KW-0238">DNA-binding</keyword>
<evidence type="ECO:0000256" key="7">
    <source>
        <dbReference type="SAM" id="MobiDB-lite"/>
    </source>
</evidence>
<name>A0A291FGL2_SCHMD</name>
<sequence>MSESQVKVWFQNRRTKWRKRSAAEIATARRNAGIEVDHIQNQSSHSSDSDSELQTEYKEMNSTTQETDRNYYAPFSQSLSTDSKDTLSSSSQPFLQLK</sequence>
<dbReference type="AlphaFoldDB" id="A0A291FGL2"/>
<dbReference type="SUPFAM" id="SSF46689">
    <property type="entry name" value="Homeodomain-like"/>
    <property type="match status" value="1"/>
</dbReference>
<feature type="domain" description="Homeobox" evidence="8">
    <location>
        <begin position="1"/>
        <end position="20"/>
    </location>
</feature>
<evidence type="ECO:0000256" key="5">
    <source>
        <dbReference type="PROSITE-ProRule" id="PRU00108"/>
    </source>
</evidence>
<evidence type="ECO:0000256" key="3">
    <source>
        <dbReference type="ARBA" id="ARBA00023155"/>
    </source>
</evidence>
<feature type="DNA-binding region" description="Homeobox" evidence="5">
    <location>
        <begin position="3"/>
        <end position="21"/>
    </location>
</feature>
<dbReference type="CDD" id="cd00086">
    <property type="entry name" value="homeodomain"/>
    <property type="match status" value="1"/>
</dbReference>